<keyword evidence="2" id="KW-0597">Phosphoprotein</keyword>
<dbReference type="Gene3D" id="3.40.50.720">
    <property type="entry name" value="NAD(P)-binding Rossmann-like Domain"/>
    <property type="match status" value="1"/>
</dbReference>
<dbReference type="PANTHER" id="PTHR43439">
    <property type="entry name" value="PHENYLACETATE-COENZYME A LIGASE"/>
    <property type="match status" value="1"/>
</dbReference>
<keyword evidence="1" id="KW-0596">Phosphopantetheine</keyword>
<dbReference type="Pfam" id="PF00501">
    <property type="entry name" value="AMP-binding"/>
    <property type="match status" value="1"/>
</dbReference>
<feature type="domain" description="Polyketide synthase-like phosphopantetheine-binding" evidence="4">
    <location>
        <begin position="591"/>
        <end position="666"/>
    </location>
</feature>
<sequence length="1054" mass="118170">MSSSTQRLIPPPPQKQGEKSATFRSPPIDGSFTLQQMYDWHLVNSTNHRIFVYARDDGSTRTIYWPEAIAAIYTGARLMKRRIPARHKRPVVAILSMSDTITYFTTMMSLLRADFILFPISPRNSALAVAHLLHKVGVQYVLVGRDMSMQDLARDSLDILKSQYSYPLDDLPNLSPVPVFEELFLQHWQDGLSKSDDLPLTSVDPDAIVLYLHSSGSTAYPKPIPWSSHRIVQLCLIPWFGGRDLCNVVFSLHVMPMYHGMGVLQLCWTASSGLVVSAFEPKSPAMLPTPENLFVSARAAQSDVVFCVPSFIEAWSRRPEYVEWLATRSGVLYGGGPLNKEAGDHLTSKGVSIFILYGSTEGGIMSPILPAQVGFDWEYFEFPKLVTPEMVASGNNAYELVMVANKFCRPSVINTKVDGNDAYATSDLFIPHPTKAGFWKIFGRTDDQIMHNTGEKTNPGPLENMLNQDPHVLASVFFGRGKFQAGVLIEPETRSAFDPNDENKLAEFRNKIWPTVERINNFAPQHSRLFKEMILVAKPGKPFTYTAKNTARRQAILDDYNEEITAIYKTVEESTQANIPPPLEWDDISTKEFVRTVVFQVLSHSISEDEDLFQHGCDSLQATWIRNTLLRALRDTAEFDTRQTTDNFVYSHPSISQLATFLHSVAQGTHTPSVGLGSRVENMHDMVSKYSNDFPVMSKKHCGSLILKTGKVVLLTGTTGALGCHILASLVSDQTVGHIYAVNRPGKMSVQERQQRALIDHGIDINMEKVTMLEVDLSSESQLFSDEVTSSVTHIIHNAWRVDFNLGLSSFESNIRGMRHLIELALTSKARLIYTSSIGVFQNAAEDYPLTETHIDPHIAQGTGYSESKWVSEELLRLVPGLRYLVVRVGQLAGGPRGTWNPKEWVPSMIQSSTVLGCLPDDEQLVSWLPVHMAAQMIVDSVDISSHIMHLVHPNPIPWAIIARIISRELNVNLVSYTHWLEALENLAVHPTSLPAIRLLPYYRRSALALGWKNREAFGLPHLVTSSDKGEELSPLDKDEVENWLKYWRGENMF</sequence>
<dbReference type="AlphaFoldDB" id="A0A2H3BSF8"/>
<dbReference type="SUPFAM" id="SSF47336">
    <property type="entry name" value="ACP-like"/>
    <property type="match status" value="1"/>
</dbReference>
<dbReference type="InterPro" id="IPR036736">
    <property type="entry name" value="ACP-like_sf"/>
</dbReference>
<dbReference type="InterPro" id="IPR036291">
    <property type="entry name" value="NAD(P)-bd_dom_sf"/>
</dbReference>
<evidence type="ECO:0000256" key="1">
    <source>
        <dbReference type="ARBA" id="ARBA00022450"/>
    </source>
</evidence>
<dbReference type="InterPro" id="IPR000873">
    <property type="entry name" value="AMP-dep_synth/lig_dom"/>
</dbReference>
<dbReference type="SUPFAM" id="SSF56801">
    <property type="entry name" value="Acetyl-CoA synthetase-like"/>
    <property type="match status" value="1"/>
</dbReference>
<dbReference type="GO" id="GO:0031177">
    <property type="term" value="F:phosphopantetheine binding"/>
    <property type="evidence" value="ECO:0007669"/>
    <property type="project" value="InterPro"/>
</dbReference>
<dbReference type="InterPro" id="IPR020806">
    <property type="entry name" value="PKS_PP-bd"/>
</dbReference>
<gene>
    <name evidence="5" type="ORF">ARMSODRAFT_956727</name>
</gene>
<dbReference type="InterPro" id="IPR042099">
    <property type="entry name" value="ANL_N_sf"/>
</dbReference>
<dbReference type="InterPro" id="IPR051414">
    <property type="entry name" value="Adenylate-forming_Reductase"/>
</dbReference>
<proteinExistence type="predicted"/>
<evidence type="ECO:0000256" key="3">
    <source>
        <dbReference type="SAM" id="MobiDB-lite"/>
    </source>
</evidence>
<evidence type="ECO:0000313" key="6">
    <source>
        <dbReference type="Proteomes" id="UP000218334"/>
    </source>
</evidence>
<dbReference type="PANTHER" id="PTHR43439:SF2">
    <property type="entry name" value="ENZYME, PUTATIVE (JCVI)-RELATED"/>
    <property type="match status" value="1"/>
</dbReference>
<organism evidence="5 6">
    <name type="scientific">Armillaria solidipes</name>
    <dbReference type="NCBI Taxonomy" id="1076256"/>
    <lineage>
        <taxon>Eukaryota</taxon>
        <taxon>Fungi</taxon>
        <taxon>Dikarya</taxon>
        <taxon>Basidiomycota</taxon>
        <taxon>Agaricomycotina</taxon>
        <taxon>Agaricomycetes</taxon>
        <taxon>Agaricomycetidae</taxon>
        <taxon>Agaricales</taxon>
        <taxon>Marasmiineae</taxon>
        <taxon>Physalacriaceae</taxon>
        <taxon>Armillaria</taxon>
    </lineage>
</organism>
<name>A0A2H3BSF8_9AGAR</name>
<evidence type="ECO:0000256" key="2">
    <source>
        <dbReference type="ARBA" id="ARBA00022553"/>
    </source>
</evidence>
<dbReference type="Gene3D" id="3.40.50.12780">
    <property type="entry name" value="N-terminal domain of ligase-like"/>
    <property type="match status" value="1"/>
</dbReference>
<dbReference type="Proteomes" id="UP000218334">
    <property type="component" value="Unassembled WGS sequence"/>
</dbReference>
<protein>
    <submittedName>
        <fullName evidence="5">Acetyl-CoA synthetase-like protein</fullName>
    </submittedName>
</protein>
<evidence type="ECO:0000313" key="5">
    <source>
        <dbReference type="EMBL" id="PBK69912.1"/>
    </source>
</evidence>
<dbReference type="Pfam" id="PF23562">
    <property type="entry name" value="AMP-binding_C_3"/>
    <property type="match status" value="1"/>
</dbReference>
<dbReference type="SMART" id="SM00823">
    <property type="entry name" value="PKS_PP"/>
    <property type="match status" value="1"/>
</dbReference>
<dbReference type="Gene3D" id="1.10.1200.10">
    <property type="entry name" value="ACP-like"/>
    <property type="match status" value="1"/>
</dbReference>
<feature type="region of interest" description="Disordered" evidence="3">
    <location>
        <begin position="1"/>
        <end position="25"/>
    </location>
</feature>
<keyword evidence="6" id="KW-1185">Reference proteome</keyword>
<dbReference type="EMBL" id="KZ293428">
    <property type="protein sequence ID" value="PBK69912.1"/>
    <property type="molecule type" value="Genomic_DNA"/>
</dbReference>
<dbReference type="Pfam" id="PF07993">
    <property type="entry name" value="NAD_binding_4"/>
    <property type="match status" value="1"/>
</dbReference>
<dbReference type="InterPro" id="IPR013120">
    <property type="entry name" value="FAR_NAD-bd"/>
</dbReference>
<reference evidence="6" key="1">
    <citation type="journal article" date="2017" name="Nat. Ecol. Evol.">
        <title>Genome expansion and lineage-specific genetic innovations in the forest pathogenic fungi Armillaria.</title>
        <authorList>
            <person name="Sipos G."/>
            <person name="Prasanna A.N."/>
            <person name="Walter M.C."/>
            <person name="O'Connor E."/>
            <person name="Balint B."/>
            <person name="Krizsan K."/>
            <person name="Kiss B."/>
            <person name="Hess J."/>
            <person name="Varga T."/>
            <person name="Slot J."/>
            <person name="Riley R."/>
            <person name="Boka B."/>
            <person name="Rigling D."/>
            <person name="Barry K."/>
            <person name="Lee J."/>
            <person name="Mihaltcheva S."/>
            <person name="LaButti K."/>
            <person name="Lipzen A."/>
            <person name="Waldron R."/>
            <person name="Moloney N.M."/>
            <person name="Sperisen C."/>
            <person name="Kredics L."/>
            <person name="Vagvoelgyi C."/>
            <person name="Patrignani A."/>
            <person name="Fitzpatrick D."/>
            <person name="Nagy I."/>
            <person name="Doyle S."/>
            <person name="Anderson J.B."/>
            <person name="Grigoriev I.V."/>
            <person name="Gueldener U."/>
            <person name="Muensterkoetter M."/>
            <person name="Nagy L.G."/>
        </authorList>
    </citation>
    <scope>NUCLEOTIDE SEQUENCE [LARGE SCALE GENOMIC DNA]</scope>
    <source>
        <strain evidence="6">28-4</strain>
    </source>
</reference>
<accession>A0A2H3BSF8</accession>
<dbReference type="SUPFAM" id="SSF51735">
    <property type="entry name" value="NAD(P)-binding Rossmann-fold domains"/>
    <property type="match status" value="1"/>
</dbReference>
<evidence type="ECO:0000259" key="4">
    <source>
        <dbReference type="SMART" id="SM00823"/>
    </source>
</evidence>
<dbReference type="STRING" id="1076256.A0A2H3BSF8"/>